<protein>
    <submittedName>
        <fullName evidence="1">Delta-endotoxin CytB</fullName>
    </submittedName>
</protein>
<sequence>MQVNKFSGYYVHLTVNPKYFDWNGFVAAVNNYHGGDLFPVPIQSPKKSGVTLQHGIIPGSEVVQISSDTSPGDNEALAVRGAADVALSTILNWMIYILHDVLEIAVNVQELRATVYNTFTNLKWASSSGFADFSSSSSGSNSSWEYRTVYAYPKPGDPTKFLSMVTTIKLEANITTQSSWWGLVSSTTARFYANITAMKLSVTKGFKSPV</sequence>
<dbReference type="EMBL" id="KV425563">
    <property type="protein sequence ID" value="KZT27159.1"/>
    <property type="molecule type" value="Genomic_DNA"/>
</dbReference>
<organism evidence="1 2">
    <name type="scientific">Neolentinus lepideus HHB14362 ss-1</name>
    <dbReference type="NCBI Taxonomy" id="1314782"/>
    <lineage>
        <taxon>Eukaryota</taxon>
        <taxon>Fungi</taxon>
        <taxon>Dikarya</taxon>
        <taxon>Basidiomycota</taxon>
        <taxon>Agaricomycotina</taxon>
        <taxon>Agaricomycetes</taxon>
        <taxon>Gloeophyllales</taxon>
        <taxon>Gloeophyllaceae</taxon>
        <taxon>Neolentinus</taxon>
    </lineage>
</organism>
<dbReference type="OrthoDB" id="3178885at2759"/>
<dbReference type="InParanoid" id="A0A165TTM9"/>
<dbReference type="AlphaFoldDB" id="A0A165TTM9"/>
<dbReference type="Gene3D" id="3.40.198.10">
    <property type="entry name" value="Delta-endotoxin CytB-like"/>
    <property type="match status" value="1"/>
</dbReference>
<dbReference type="SUPFAM" id="SSF55676">
    <property type="entry name" value="CytB endotoxin-like"/>
    <property type="match status" value="1"/>
</dbReference>
<gene>
    <name evidence="1" type="ORF">NEOLEDRAFT_1131166</name>
</gene>
<dbReference type="Proteomes" id="UP000076761">
    <property type="component" value="Unassembled WGS sequence"/>
</dbReference>
<evidence type="ECO:0000313" key="1">
    <source>
        <dbReference type="EMBL" id="KZT27159.1"/>
    </source>
</evidence>
<accession>A0A165TTM9</accession>
<proteinExistence type="predicted"/>
<dbReference type="InterPro" id="IPR035918">
    <property type="entry name" value="CytB_endotoxin-like_sf"/>
</dbReference>
<name>A0A165TTM9_9AGAM</name>
<reference evidence="1 2" key="1">
    <citation type="journal article" date="2016" name="Mol. Biol. Evol.">
        <title>Comparative Genomics of Early-Diverging Mushroom-Forming Fungi Provides Insights into the Origins of Lignocellulose Decay Capabilities.</title>
        <authorList>
            <person name="Nagy L.G."/>
            <person name="Riley R."/>
            <person name="Tritt A."/>
            <person name="Adam C."/>
            <person name="Daum C."/>
            <person name="Floudas D."/>
            <person name="Sun H."/>
            <person name="Yadav J.S."/>
            <person name="Pangilinan J."/>
            <person name="Larsson K.H."/>
            <person name="Matsuura K."/>
            <person name="Barry K."/>
            <person name="Labutti K."/>
            <person name="Kuo R."/>
            <person name="Ohm R.A."/>
            <person name="Bhattacharya S.S."/>
            <person name="Shirouzu T."/>
            <person name="Yoshinaga Y."/>
            <person name="Martin F.M."/>
            <person name="Grigoriev I.V."/>
            <person name="Hibbett D.S."/>
        </authorList>
    </citation>
    <scope>NUCLEOTIDE SEQUENCE [LARGE SCALE GENOMIC DNA]</scope>
    <source>
        <strain evidence="1 2">HHB14362 ss-1</strain>
    </source>
</reference>
<evidence type="ECO:0000313" key="2">
    <source>
        <dbReference type="Proteomes" id="UP000076761"/>
    </source>
</evidence>
<keyword evidence="2" id="KW-1185">Reference proteome</keyword>